<dbReference type="Gene3D" id="2.60.40.10">
    <property type="entry name" value="Immunoglobulins"/>
    <property type="match status" value="1"/>
</dbReference>
<dbReference type="RefSeq" id="WP_190480370.1">
    <property type="nucleotide sequence ID" value="NZ_JACOFT010000005.1"/>
</dbReference>
<dbReference type="SUPFAM" id="SSF49265">
    <property type="entry name" value="Fibronectin type III"/>
    <property type="match status" value="1"/>
</dbReference>
<dbReference type="InterPro" id="IPR007484">
    <property type="entry name" value="Peptidase_M28"/>
</dbReference>
<dbReference type="InterPro" id="IPR036116">
    <property type="entry name" value="FN3_sf"/>
</dbReference>
<evidence type="ECO:0000259" key="5">
    <source>
        <dbReference type="PROSITE" id="PS50853"/>
    </source>
</evidence>
<keyword evidence="3" id="KW-0378">Hydrolase</keyword>
<feature type="signal peptide" evidence="4">
    <location>
        <begin position="1"/>
        <end position="25"/>
    </location>
</feature>
<dbReference type="InterPro" id="IPR013783">
    <property type="entry name" value="Ig-like_fold"/>
</dbReference>
<dbReference type="Proteomes" id="UP000637632">
    <property type="component" value="Unassembled WGS sequence"/>
</dbReference>
<evidence type="ECO:0000313" key="6">
    <source>
        <dbReference type="EMBL" id="MBC3812558.1"/>
    </source>
</evidence>
<feature type="domain" description="Fibronectin type-III" evidence="5">
    <location>
        <begin position="369"/>
        <end position="457"/>
    </location>
</feature>
<evidence type="ECO:0000256" key="3">
    <source>
        <dbReference type="ARBA" id="ARBA00023049"/>
    </source>
</evidence>
<dbReference type="PANTHER" id="PTHR12147:SF26">
    <property type="entry name" value="PEPTIDASE M28 DOMAIN-CONTAINING PROTEIN"/>
    <property type="match status" value="1"/>
</dbReference>
<name>A0ABR6XIH2_9BURK</name>
<evidence type="ECO:0000313" key="7">
    <source>
        <dbReference type="Proteomes" id="UP000637632"/>
    </source>
</evidence>
<comment type="caution">
    <text evidence="6">The sequence shown here is derived from an EMBL/GenBank/DDBJ whole genome shotgun (WGS) entry which is preliminary data.</text>
</comment>
<keyword evidence="3" id="KW-0645">Protease</keyword>
<keyword evidence="2" id="KW-0964">Secreted</keyword>
<dbReference type="PANTHER" id="PTHR12147">
    <property type="entry name" value="METALLOPEPTIDASE M28 FAMILY MEMBER"/>
    <property type="match status" value="1"/>
</dbReference>
<dbReference type="PROSITE" id="PS50853">
    <property type="entry name" value="FN3"/>
    <property type="match status" value="1"/>
</dbReference>
<proteinExistence type="predicted"/>
<reference evidence="6 7" key="1">
    <citation type="submission" date="2020-08" db="EMBL/GenBank/DDBJ databases">
        <title>Novel species isolated from subtropical streams in China.</title>
        <authorList>
            <person name="Lu H."/>
        </authorList>
    </citation>
    <scope>NUCLEOTIDE SEQUENCE [LARGE SCALE GENOMIC DNA]</scope>
    <source>
        <strain evidence="6 7">CCTCC AB 2015119</strain>
    </source>
</reference>
<organism evidence="6 7">
    <name type="scientific">Undibacterium aquatile</name>
    <dbReference type="NCBI Taxonomy" id="1537398"/>
    <lineage>
        <taxon>Bacteria</taxon>
        <taxon>Pseudomonadati</taxon>
        <taxon>Pseudomonadota</taxon>
        <taxon>Betaproteobacteria</taxon>
        <taxon>Burkholderiales</taxon>
        <taxon>Oxalobacteraceae</taxon>
        <taxon>Undibacterium</taxon>
    </lineage>
</organism>
<sequence length="457" mass="50167">MPQSPLTHSVLLSITLLACALPASAQIDEPNINEKKTQITKIVQQISAQRIDSYVRKLVSFHTRHTMSETQSDTVGIGAARRWIKAELERCSAGQLDVQFDSYVEAGGRRISKPTEIVNVVATLKGKTDPGRYYVVSGHYDSRATDVMDATSFAPGANDDASGTAAVMEMACVMAQHRFDASIVFMAVAAEEQGLYGATHWAKQAREKNLNIAGMFTNDIIGSSRSEHGEIDNKSVRLFAEGIPAVKELPDATRNLIATGGESDSISRQLARHVKETGERYVPGFTVNIIHRRDRYLRGGDHIPFLEQGYAALRFTEPNEDFHHQHQNVRIENGVQLGDLPEFVDTDYTANVARVNAAALASLALAPAAPAQVQMNTSQLENDTSMRWNANTEADLAGYRIVWRDTTSSVWQGSVMVGNVLSYTVKGKSKDNYFFGVQAVDKDGNISVASYPMPEKK</sequence>
<gene>
    <name evidence="6" type="ORF">H8K26_14010</name>
</gene>
<protein>
    <submittedName>
        <fullName evidence="6">M20/M25/M40 family metallo-hydrolase</fullName>
    </submittedName>
</protein>
<dbReference type="Pfam" id="PF04389">
    <property type="entry name" value="Peptidase_M28"/>
    <property type="match status" value="1"/>
</dbReference>
<accession>A0ABR6XIH2</accession>
<evidence type="ECO:0000256" key="1">
    <source>
        <dbReference type="ARBA" id="ARBA00004613"/>
    </source>
</evidence>
<keyword evidence="7" id="KW-1185">Reference proteome</keyword>
<dbReference type="EMBL" id="JACOFT010000005">
    <property type="protein sequence ID" value="MBC3812558.1"/>
    <property type="molecule type" value="Genomic_DNA"/>
</dbReference>
<dbReference type="Gene3D" id="3.40.630.10">
    <property type="entry name" value="Zn peptidases"/>
    <property type="match status" value="1"/>
</dbReference>
<dbReference type="SUPFAM" id="SSF53187">
    <property type="entry name" value="Zn-dependent exopeptidases"/>
    <property type="match status" value="1"/>
</dbReference>
<evidence type="ECO:0000256" key="2">
    <source>
        <dbReference type="ARBA" id="ARBA00022525"/>
    </source>
</evidence>
<keyword evidence="4" id="KW-0732">Signal</keyword>
<feature type="chain" id="PRO_5047012710" evidence="4">
    <location>
        <begin position="26"/>
        <end position="457"/>
    </location>
</feature>
<dbReference type="InterPro" id="IPR003961">
    <property type="entry name" value="FN3_dom"/>
</dbReference>
<evidence type="ECO:0000256" key="4">
    <source>
        <dbReference type="SAM" id="SignalP"/>
    </source>
</evidence>
<comment type="subcellular location">
    <subcellularLocation>
        <location evidence="1">Secreted</location>
    </subcellularLocation>
</comment>
<keyword evidence="3" id="KW-0482">Metalloprotease</keyword>
<dbReference type="CDD" id="cd00063">
    <property type="entry name" value="FN3"/>
    <property type="match status" value="1"/>
</dbReference>
<dbReference type="InterPro" id="IPR045175">
    <property type="entry name" value="M28_fam"/>
</dbReference>